<organism evidence="2 3">
    <name type="scientific">Penicillium bovifimosum</name>
    <dbReference type="NCBI Taxonomy" id="126998"/>
    <lineage>
        <taxon>Eukaryota</taxon>
        <taxon>Fungi</taxon>
        <taxon>Dikarya</taxon>
        <taxon>Ascomycota</taxon>
        <taxon>Pezizomycotina</taxon>
        <taxon>Eurotiomycetes</taxon>
        <taxon>Eurotiomycetidae</taxon>
        <taxon>Eurotiales</taxon>
        <taxon>Aspergillaceae</taxon>
        <taxon>Penicillium</taxon>
    </lineage>
</organism>
<dbReference type="EMBL" id="JAPQKL010000006">
    <property type="protein sequence ID" value="KAJ5124827.1"/>
    <property type="molecule type" value="Genomic_DNA"/>
</dbReference>
<accession>A0A9W9KXP4</accession>
<name>A0A9W9KXP4_9EURO</name>
<feature type="region of interest" description="Disordered" evidence="1">
    <location>
        <begin position="1"/>
        <end position="24"/>
    </location>
</feature>
<evidence type="ECO:0000313" key="3">
    <source>
        <dbReference type="Proteomes" id="UP001149079"/>
    </source>
</evidence>
<reference evidence="2" key="2">
    <citation type="journal article" date="2023" name="IMA Fungus">
        <title>Comparative genomic study of the Penicillium genus elucidates a diverse pangenome and 15 lateral gene transfer events.</title>
        <authorList>
            <person name="Petersen C."/>
            <person name="Sorensen T."/>
            <person name="Nielsen M.R."/>
            <person name="Sondergaard T.E."/>
            <person name="Sorensen J.L."/>
            <person name="Fitzpatrick D.A."/>
            <person name="Frisvad J.C."/>
            <person name="Nielsen K.L."/>
        </authorList>
    </citation>
    <scope>NUCLEOTIDE SEQUENCE</scope>
    <source>
        <strain evidence="2">IBT 22155</strain>
    </source>
</reference>
<gene>
    <name evidence="2" type="ORF">N7515_008652</name>
</gene>
<dbReference type="Proteomes" id="UP001149079">
    <property type="component" value="Unassembled WGS sequence"/>
</dbReference>
<dbReference type="AlphaFoldDB" id="A0A9W9KXP4"/>
<dbReference type="GeneID" id="81408566"/>
<reference evidence="2" key="1">
    <citation type="submission" date="2022-11" db="EMBL/GenBank/DDBJ databases">
        <authorList>
            <person name="Petersen C."/>
        </authorList>
    </citation>
    <scope>NUCLEOTIDE SEQUENCE</scope>
    <source>
        <strain evidence="2">IBT 22155</strain>
    </source>
</reference>
<feature type="region of interest" description="Disordered" evidence="1">
    <location>
        <begin position="36"/>
        <end position="60"/>
    </location>
</feature>
<evidence type="ECO:0000313" key="2">
    <source>
        <dbReference type="EMBL" id="KAJ5124827.1"/>
    </source>
</evidence>
<protein>
    <submittedName>
        <fullName evidence="2">Uncharacterized protein</fullName>
    </submittedName>
</protein>
<evidence type="ECO:0000256" key="1">
    <source>
        <dbReference type="SAM" id="MobiDB-lite"/>
    </source>
</evidence>
<dbReference type="RefSeq" id="XP_056519226.1">
    <property type="nucleotide sequence ID" value="XM_056669396.1"/>
</dbReference>
<sequence>MTDQSDRHAKSSRGHAQCTAAPKRVNGVIELASIRQFHQKQSRAAHTDTETPRPSIQGLQ</sequence>
<keyword evidence="3" id="KW-1185">Reference proteome</keyword>
<comment type="caution">
    <text evidence="2">The sequence shown here is derived from an EMBL/GenBank/DDBJ whole genome shotgun (WGS) entry which is preliminary data.</text>
</comment>
<proteinExistence type="predicted"/>